<organism evidence="2 3">
    <name type="scientific">Thermococcus thioreducens</name>
    <dbReference type="NCBI Taxonomy" id="277988"/>
    <lineage>
        <taxon>Archaea</taxon>
        <taxon>Methanobacteriati</taxon>
        <taxon>Methanobacteriota</taxon>
        <taxon>Thermococci</taxon>
        <taxon>Thermococcales</taxon>
        <taxon>Thermococcaceae</taxon>
        <taxon>Thermococcus</taxon>
    </lineage>
</organism>
<accession>A0A1I0P1U8</accession>
<dbReference type="EMBL" id="FOIW01000002">
    <property type="protein sequence ID" value="SEW08030.1"/>
    <property type="molecule type" value="Genomic_DNA"/>
</dbReference>
<keyword evidence="1" id="KW-0812">Transmembrane</keyword>
<name>A0A1I0P1U8_9EURY</name>
<evidence type="ECO:0000256" key="1">
    <source>
        <dbReference type="SAM" id="Phobius"/>
    </source>
</evidence>
<dbReference type="Proteomes" id="UP000182125">
    <property type="component" value="Unassembled WGS sequence"/>
</dbReference>
<gene>
    <name evidence="2" type="ORF">SAMN05216170_1442</name>
</gene>
<protein>
    <submittedName>
        <fullName evidence="2">Uncharacterized protein</fullName>
    </submittedName>
</protein>
<evidence type="ECO:0000313" key="2">
    <source>
        <dbReference type="EMBL" id="SEW08030.1"/>
    </source>
</evidence>
<proteinExistence type="predicted"/>
<evidence type="ECO:0000313" key="3">
    <source>
        <dbReference type="Proteomes" id="UP000182125"/>
    </source>
</evidence>
<sequence>MKGGDYVILLTPWFFYFLMIFYLRTTVYKKLKEIDKTLSELRSTPKEGS</sequence>
<feature type="transmembrane region" description="Helical" evidence="1">
    <location>
        <begin position="6"/>
        <end position="23"/>
    </location>
</feature>
<dbReference type="AlphaFoldDB" id="A0A1I0P1U8"/>
<keyword evidence="1" id="KW-0472">Membrane</keyword>
<reference evidence="2 3" key="1">
    <citation type="submission" date="2016-10" db="EMBL/GenBank/DDBJ databases">
        <authorList>
            <person name="de Groot N.N."/>
        </authorList>
    </citation>
    <scope>NUCLEOTIDE SEQUENCE [LARGE SCALE GENOMIC DNA]</scope>
    <source>
        <strain evidence="2 3">OGL-20</strain>
    </source>
</reference>
<keyword evidence="1" id="KW-1133">Transmembrane helix</keyword>